<sequence>MKSGRQSMTQRFVHSYARTDYTREEINYDRILRRKAGQMNQQEGSHHHSHGWLPNLLACHQSYGVFYAMKTKKGRTVVYSEPAYKCFTAPWDTGQRSRIADSAHMIDTLERLYF</sequence>
<reference evidence="1 2" key="1">
    <citation type="submission" date="2013-12" db="EMBL/GenBank/DDBJ databases">
        <title>Draft genome of the parsitic nematode Ancylostoma duodenale.</title>
        <authorList>
            <person name="Mitreva M."/>
        </authorList>
    </citation>
    <scope>NUCLEOTIDE SEQUENCE [LARGE SCALE GENOMIC DNA]</scope>
    <source>
        <strain evidence="1 2">Zhejiang</strain>
    </source>
</reference>
<proteinExistence type="predicted"/>
<dbReference type="Proteomes" id="UP000054047">
    <property type="component" value="Unassembled WGS sequence"/>
</dbReference>
<evidence type="ECO:0000313" key="2">
    <source>
        <dbReference type="Proteomes" id="UP000054047"/>
    </source>
</evidence>
<dbReference type="AlphaFoldDB" id="A0A0C2HAP3"/>
<organism evidence="1 2">
    <name type="scientific">Ancylostoma duodenale</name>
    <dbReference type="NCBI Taxonomy" id="51022"/>
    <lineage>
        <taxon>Eukaryota</taxon>
        <taxon>Metazoa</taxon>
        <taxon>Ecdysozoa</taxon>
        <taxon>Nematoda</taxon>
        <taxon>Chromadorea</taxon>
        <taxon>Rhabditida</taxon>
        <taxon>Rhabditina</taxon>
        <taxon>Rhabditomorpha</taxon>
        <taxon>Strongyloidea</taxon>
        <taxon>Ancylostomatidae</taxon>
        <taxon>Ancylostomatinae</taxon>
        <taxon>Ancylostoma</taxon>
    </lineage>
</organism>
<dbReference type="OrthoDB" id="5859941at2759"/>
<protein>
    <submittedName>
        <fullName evidence="1">Uncharacterized protein</fullName>
    </submittedName>
</protein>
<name>A0A0C2HAP3_9BILA</name>
<evidence type="ECO:0000313" key="1">
    <source>
        <dbReference type="EMBL" id="KIH68704.1"/>
    </source>
</evidence>
<keyword evidence="2" id="KW-1185">Reference proteome</keyword>
<gene>
    <name evidence="1" type="ORF">ANCDUO_00960</name>
</gene>
<accession>A0A0C2HAP3</accession>
<dbReference type="EMBL" id="KN726311">
    <property type="protein sequence ID" value="KIH68704.1"/>
    <property type="molecule type" value="Genomic_DNA"/>
</dbReference>